<dbReference type="EMBL" id="JBFTWV010000015">
    <property type="protein sequence ID" value="KAL2798115.1"/>
    <property type="molecule type" value="Genomic_DNA"/>
</dbReference>
<reference evidence="1 2" key="1">
    <citation type="submission" date="2024-07" db="EMBL/GenBank/DDBJ databases">
        <title>Section-level genome sequencing and comparative genomics of Aspergillus sections Usti and Cavernicolus.</title>
        <authorList>
            <consortium name="Lawrence Berkeley National Laboratory"/>
            <person name="Nybo J.L."/>
            <person name="Vesth T.C."/>
            <person name="Theobald S."/>
            <person name="Frisvad J.C."/>
            <person name="Larsen T.O."/>
            <person name="Kjaerboelling I."/>
            <person name="Rothschild-Mancinelli K."/>
            <person name="Lyhne E.K."/>
            <person name="Kogle M.E."/>
            <person name="Barry K."/>
            <person name="Clum A."/>
            <person name="Na H."/>
            <person name="Ledsgaard L."/>
            <person name="Lin J."/>
            <person name="Lipzen A."/>
            <person name="Kuo A."/>
            <person name="Riley R."/>
            <person name="Mondo S."/>
            <person name="Labutti K."/>
            <person name="Haridas S."/>
            <person name="Pangalinan J."/>
            <person name="Salamov A.A."/>
            <person name="Simmons B.A."/>
            <person name="Magnuson J.K."/>
            <person name="Chen J."/>
            <person name="Drula E."/>
            <person name="Henrissat B."/>
            <person name="Wiebenga A."/>
            <person name="Lubbers R.J."/>
            <person name="Gomes A.C."/>
            <person name="Makela M.R."/>
            <person name="Stajich J."/>
            <person name="Grigoriev I.V."/>
            <person name="Mortensen U.H."/>
            <person name="De Vries R.P."/>
            <person name="Baker S.E."/>
            <person name="Andersen M.R."/>
        </authorList>
    </citation>
    <scope>NUCLEOTIDE SEQUENCE [LARGE SCALE GENOMIC DNA]</scope>
    <source>
        <strain evidence="1 2">CBS 209.92</strain>
    </source>
</reference>
<organism evidence="1 2">
    <name type="scientific">Aspergillus keveii</name>
    <dbReference type="NCBI Taxonomy" id="714993"/>
    <lineage>
        <taxon>Eukaryota</taxon>
        <taxon>Fungi</taxon>
        <taxon>Dikarya</taxon>
        <taxon>Ascomycota</taxon>
        <taxon>Pezizomycotina</taxon>
        <taxon>Eurotiomycetes</taxon>
        <taxon>Eurotiomycetidae</taxon>
        <taxon>Eurotiales</taxon>
        <taxon>Aspergillaceae</taxon>
        <taxon>Aspergillus</taxon>
        <taxon>Aspergillus subgen. Nidulantes</taxon>
    </lineage>
</organism>
<proteinExistence type="predicted"/>
<sequence length="158" mass="18181">MIQVLRTVRLFTPSERFLARRTNILERAQTGRRLRNDRRRNWTSHIRTARGSTRSCSGWSIPCVRGSSCHLSESQDPPASRQFGSTNFLSRRAAADWLHVVIGPGPCARPFRRVSRVQHWSMAISTILVQLHKSHHPLFEERAFAFRRLIGLEPLTGK</sequence>
<dbReference type="Proteomes" id="UP001610563">
    <property type="component" value="Unassembled WGS sequence"/>
</dbReference>
<keyword evidence="2" id="KW-1185">Reference proteome</keyword>
<comment type="caution">
    <text evidence="1">The sequence shown here is derived from an EMBL/GenBank/DDBJ whole genome shotgun (WGS) entry which is preliminary data.</text>
</comment>
<gene>
    <name evidence="1" type="ORF">BJX66DRAFT_64756</name>
</gene>
<name>A0ABR4GGE1_9EURO</name>
<accession>A0ABR4GGE1</accession>
<evidence type="ECO:0000313" key="1">
    <source>
        <dbReference type="EMBL" id="KAL2798115.1"/>
    </source>
</evidence>
<protein>
    <submittedName>
        <fullName evidence="1">Uncharacterized protein</fullName>
    </submittedName>
</protein>
<evidence type="ECO:0000313" key="2">
    <source>
        <dbReference type="Proteomes" id="UP001610563"/>
    </source>
</evidence>